<feature type="region of interest" description="Disordered" evidence="3">
    <location>
        <begin position="52"/>
        <end position="73"/>
    </location>
</feature>
<dbReference type="SUPFAM" id="SSF81778">
    <property type="entry name" value="Crustacean CHH/MIH/GIH neurohormone"/>
    <property type="match status" value="1"/>
</dbReference>
<dbReference type="Proteomes" id="UP000050741">
    <property type="component" value="Unassembled WGS sequence"/>
</dbReference>
<feature type="chain" id="PRO_5008147223" evidence="4">
    <location>
        <begin position="27"/>
        <end position="148"/>
    </location>
</feature>
<dbReference type="GO" id="GO:0007623">
    <property type="term" value="P:circadian rhythm"/>
    <property type="evidence" value="ECO:0007669"/>
    <property type="project" value="TreeGrafter"/>
</dbReference>
<evidence type="ECO:0000256" key="3">
    <source>
        <dbReference type="SAM" id="MobiDB-lite"/>
    </source>
</evidence>
<proteinExistence type="inferred from homology"/>
<dbReference type="Gene3D" id="1.10.2010.10">
    <property type="entry name" value="Crustacean CHH/MIH/GIH neurohormone"/>
    <property type="match status" value="1"/>
</dbReference>
<dbReference type="PANTHER" id="PTHR35981:SF2">
    <property type="entry name" value="ION TRANSPORT PEPTIDE, ISOFORM C"/>
    <property type="match status" value="1"/>
</dbReference>
<organism evidence="5 6">
    <name type="scientific">Globodera pallida</name>
    <name type="common">Potato cyst nematode worm</name>
    <name type="synonym">Heterodera pallida</name>
    <dbReference type="NCBI Taxonomy" id="36090"/>
    <lineage>
        <taxon>Eukaryota</taxon>
        <taxon>Metazoa</taxon>
        <taxon>Ecdysozoa</taxon>
        <taxon>Nematoda</taxon>
        <taxon>Chromadorea</taxon>
        <taxon>Rhabditida</taxon>
        <taxon>Tylenchina</taxon>
        <taxon>Tylenchomorpha</taxon>
        <taxon>Tylenchoidea</taxon>
        <taxon>Heteroderidae</taxon>
        <taxon>Heteroderinae</taxon>
        <taxon>Globodera</taxon>
    </lineage>
</organism>
<keyword evidence="5" id="KW-1185">Reference proteome</keyword>
<feature type="disulfide bond" evidence="2">
    <location>
        <begin position="98"/>
        <end position="126"/>
    </location>
</feature>
<reference evidence="5" key="2">
    <citation type="submission" date="2014-05" db="EMBL/GenBank/DDBJ databases">
        <title>The genome and life-stage specific transcriptomes of Globodera pallida elucidate key aspects of plant parasitism by a cyst nematode.</title>
        <authorList>
            <person name="Cotton J.A."/>
            <person name="Lilley C.J."/>
            <person name="Jones L.M."/>
            <person name="Kikuchi T."/>
            <person name="Reid A.J."/>
            <person name="Thorpe P."/>
            <person name="Tsai I.J."/>
            <person name="Beasley H."/>
            <person name="Blok V."/>
            <person name="Cock P.J.A."/>
            <person name="Van den Akker S.E."/>
            <person name="Holroyd N."/>
            <person name="Hunt M."/>
            <person name="Mantelin S."/>
            <person name="Naghra H."/>
            <person name="Pain A."/>
            <person name="Palomares-Rius J.E."/>
            <person name="Zarowiecki M."/>
            <person name="Berriman M."/>
            <person name="Jones J.T."/>
            <person name="Urwin P.E."/>
        </authorList>
    </citation>
    <scope>NUCLEOTIDE SEQUENCE [LARGE SCALE GENOMIC DNA]</scope>
    <source>
        <strain evidence="5">Lindley</strain>
    </source>
</reference>
<feature type="disulfide bond" evidence="2">
    <location>
        <begin position="79"/>
        <end position="117"/>
    </location>
</feature>
<evidence type="ECO:0000313" key="6">
    <source>
        <dbReference type="WBParaSite" id="GPLIN_000919800"/>
    </source>
</evidence>
<dbReference type="InterPro" id="IPR031098">
    <property type="entry name" value="Crust_neurohorm"/>
</dbReference>
<reference evidence="6" key="3">
    <citation type="submission" date="2016-06" db="UniProtKB">
        <authorList>
            <consortium name="WormBaseParasite"/>
        </authorList>
    </citation>
    <scope>IDENTIFICATION</scope>
</reference>
<dbReference type="AlphaFoldDB" id="A0A183C8K2"/>
<keyword evidence="2" id="KW-1015">Disulfide bond</keyword>
<accession>A0A183C8K2</accession>
<evidence type="ECO:0000313" key="5">
    <source>
        <dbReference type="Proteomes" id="UP000050741"/>
    </source>
</evidence>
<reference evidence="5" key="1">
    <citation type="submission" date="2013-12" db="EMBL/GenBank/DDBJ databases">
        <authorList>
            <person name="Aslett M."/>
        </authorList>
    </citation>
    <scope>NUCLEOTIDE SEQUENCE [LARGE SCALE GENOMIC DNA]</scope>
    <source>
        <strain evidence="5">Lindley</strain>
    </source>
</reference>
<protein>
    <submittedName>
        <fullName evidence="6">Uncharacterized protein</fullName>
    </submittedName>
</protein>
<keyword evidence="4" id="KW-0732">Signal</keyword>
<evidence type="ECO:0000256" key="2">
    <source>
        <dbReference type="PIRSR" id="PIRSR631098-51"/>
    </source>
</evidence>
<evidence type="ECO:0000256" key="1">
    <source>
        <dbReference type="ARBA" id="ARBA00005447"/>
    </source>
</evidence>
<dbReference type="PANTHER" id="PTHR35981">
    <property type="entry name" value="ION TRANSPORT PEPTIDE, ISOFORM C"/>
    <property type="match status" value="1"/>
</dbReference>
<feature type="signal peptide" evidence="4">
    <location>
        <begin position="1"/>
        <end position="26"/>
    </location>
</feature>
<dbReference type="InterPro" id="IPR035957">
    <property type="entry name" value="Crust_neurohorm_sf"/>
</dbReference>
<dbReference type="Pfam" id="PF01147">
    <property type="entry name" value="Crust_neurohorm"/>
    <property type="match status" value="1"/>
</dbReference>
<name>A0A183C8K2_GLOPA</name>
<sequence>MLFLHFKTILLSSVTVVLLTAVRTLGKEDQRINESVEGPMVLVVQQQQSAAGTAENVDDHNTGRHVPSTDDASNRHKYCEIHDNEPLHALMDQICELCHDFFSHVRPNTRVHCRAECFLTATFKKCLQLFIVPNRSRRREQMQLLMAQ</sequence>
<evidence type="ECO:0000256" key="4">
    <source>
        <dbReference type="SAM" id="SignalP"/>
    </source>
</evidence>
<comment type="similarity">
    <text evidence="1">Belongs to the arthropod CHH/MIH/GIH/VIH hormone family.</text>
</comment>
<feature type="disulfide bond" evidence="2">
    <location>
        <begin position="95"/>
        <end position="113"/>
    </location>
</feature>
<dbReference type="WBParaSite" id="GPLIN_000919800">
    <property type="protein sequence ID" value="GPLIN_000919800"/>
    <property type="gene ID" value="GPLIN_000919800"/>
</dbReference>